<evidence type="ECO:0000256" key="18">
    <source>
        <dbReference type="ARBA" id="ARBA00025552"/>
    </source>
</evidence>
<evidence type="ECO:0000256" key="21">
    <source>
        <dbReference type="PIRNR" id="PIRNR000381"/>
    </source>
</evidence>
<comment type="domain">
    <text evidence="21">Modular enzyme with four functionally distinct domains. The isolated Hcy-binding domain catalyzes methyl transfer from free methylcobalamin to homocysteine. The Hcy-binding domain in association with the pterin-binding domain catalyzes the methylation of cob(I)alamin by methyltetrahydrofolate and the methylation of homocysteine. The B12-binding domain binds the cofactor. The AdoMet activation domain binds S-adenosyl-L-methionine. Under aerobic conditions cob(I)alamin can be converted to inactive cob(II)alamin. Reductive methylation by S-adenosyl-L-methionine and flavodoxin regenerates methylcobalamin.</text>
</comment>
<dbReference type="EMBL" id="JBHRXJ010000009">
    <property type="protein sequence ID" value="MFC3529032.1"/>
    <property type="molecule type" value="Genomic_DNA"/>
</dbReference>
<dbReference type="Gene3D" id="3.40.50.280">
    <property type="entry name" value="Cobalamin-binding domain"/>
    <property type="match status" value="1"/>
</dbReference>
<keyword evidence="8 21" id="KW-0489">Methyltransferase</keyword>
<evidence type="ECO:0000256" key="6">
    <source>
        <dbReference type="ARBA" id="ARBA00012032"/>
    </source>
</evidence>
<keyword evidence="11 21" id="KW-0808">Transferase</keyword>
<keyword evidence="17 21" id="KW-0170">Cobalt</keyword>
<dbReference type="PROSITE" id="PS50970">
    <property type="entry name" value="HCY"/>
    <property type="match status" value="1"/>
</dbReference>
<dbReference type="InterPro" id="IPR003726">
    <property type="entry name" value="HCY_dom"/>
</dbReference>
<dbReference type="InterPro" id="IPR011005">
    <property type="entry name" value="Dihydropteroate_synth-like_sf"/>
</dbReference>
<comment type="similarity">
    <text evidence="5">Belongs to the vitamin-B12 dependent methionine synthase family.</text>
</comment>
<dbReference type="SUPFAM" id="SSF51717">
    <property type="entry name" value="Dihydropteroate synthetase-like"/>
    <property type="match status" value="1"/>
</dbReference>
<dbReference type="SUPFAM" id="SSF47644">
    <property type="entry name" value="Methionine synthase domain"/>
    <property type="match status" value="1"/>
</dbReference>
<reference evidence="29" key="1">
    <citation type="journal article" date="2019" name="Int. J. Syst. Evol. Microbiol.">
        <title>The Global Catalogue of Microorganisms (GCM) 10K type strain sequencing project: providing services to taxonomists for standard genome sequencing and annotation.</title>
        <authorList>
            <consortium name="The Broad Institute Genomics Platform"/>
            <consortium name="The Broad Institute Genome Sequencing Center for Infectious Disease"/>
            <person name="Wu L."/>
            <person name="Ma J."/>
        </authorList>
    </citation>
    <scope>NUCLEOTIDE SEQUENCE [LARGE SCALE GENOMIC DNA]</scope>
    <source>
        <strain evidence="29">KCTC 42899</strain>
    </source>
</reference>
<dbReference type="PROSITE" id="PS51332">
    <property type="entry name" value="B12_BINDING"/>
    <property type="match status" value="1"/>
</dbReference>
<dbReference type="SUPFAM" id="SSF52242">
    <property type="entry name" value="Cobalamin (vitamin B12)-binding domain"/>
    <property type="match status" value="1"/>
</dbReference>
<dbReference type="SUPFAM" id="SSF82282">
    <property type="entry name" value="Homocysteine S-methyltransferase"/>
    <property type="match status" value="1"/>
</dbReference>
<dbReference type="InterPro" id="IPR050554">
    <property type="entry name" value="Met_Synthase/Corrinoid"/>
</dbReference>
<evidence type="ECO:0000259" key="24">
    <source>
        <dbReference type="PROSITE" id="PS50972"/>
    </source>
</evidence>
<keyword evidence="16 21" id="KW-0486">Methionine biosynthesis</keyword>
<evidence type="ECO:0000313" key="29">
    <source>
        <dbReference type="Proteomes" id="UP001595721"/>
    </source>
</evidence>
<evidence type="ECO:0000259" key="23">
    <source>
        <dbReference type="PROSITE" id="PS50970"/>
    </source>
</evidence>
<feature type="domain" description="Hcy-binding" evidence="23">
    <location>
        <begin position="9"/>
        <end position="333"/>
    </location>
</feature>
<evidence type="ECO:0000256" key="17">
    <source>
        <dbReference type="ARBA" id="ARBA00023285"/>
    </source>
</evidence>
<evidence type="ECO:0000313" key="28">
    <source>
        <dbReference type="EMBL" id="MFC3529032.1"/>
    </source>
</evidence>
<evidence type="ECO:0000256" key="13">
    <source>
        <dbReference type="ARBA" id="ARBA00022723"/>
    </source>
</evidence>
<dbReference type="NCBIfam" id="TIGR02082">
    <property type="entry name" value="metH"/>
    <property type="match status" value="1"/>
</dbReference>
<keyword evidence="12 21" id="KW-0949">S-adenosyl-L-methionine</keyword>
<gene>
    <name evidence="28" type="primary">metH</name>
    <name evidence="28" type="ORF">ACFOMH_12680</name>
</gene>
<organism evidence="28 29">
    <name type="scientific">Paracoccus mangrovi</name>
    <dbReference type="NCBI Taxonomy" id="1715645"/>
    <lineage>
        <taxon>Bacteria</taxon>
        <taxon>Pseudomonadati</taxon>
        <taxon>Pseudomonadota</taxon>
        <taxon>Alphaproteobacteria</taxon>
        <taxon>Rhodobacterales</taxon>
        <taxon>Paracoccaceae</taxon>
        <taxon>Paracoccus</taxon>
    </lineage>
</organism>
<dbReference type="PANTHER" id="PTHR45833:SF1">
    <property type="entry name" value="METHIONINE SYNTHASE"/>
    <property type="match status" value="1"/>
</dbReference>
<dbReference type="SUPFAM" id="SSF56507">
    <property type="entry name" value="Methionine synthase activation domain-like"/>
    <property type="match status" value="1"/>
</dbReference>
<dbReference type="InterPro" id="IPR004223">
    <property type="entry name" value="VitB12-dep_Met_synth_activ_dom"/>
</dbReference>
<feature type="binding site" evidence="22">
    <location>
        <position position="255"/>
    </location>
    <ligand>
        <name>Zn(2+)</name>
        <dbReference type="ChEBI" id="CHEBI:29105"/>
    </ligand>
</feature>
<evidence type="ECO:0000256" key="12">
    <source>
        <dbReference type="ARBA" id="ARBA00022691"/>
    </source>
</evidence>
<dbReference type="InterPro" id="IPR037010">
    <property type="entry name" value="VitB12-dep_Met_synth_activ_sf"/>
</dbReference>
<evidence type="ECO:0000256" key="20">
    <source>
        <dbReference type="NCBIfam" id="TIGR02082"/>
    </source>
</evidence>
<evidence type="ECO:0000259" key="25">
    <source>
        <dbReference type="PROSITE" id="PS50974"/>
    </source>
</evidence>
<evidence type="ECO:0000256" key="10">
    <source>
        <dbReference type="ARBA" id="ARBA00022628"/>
    </source>
</evidence>
<feature type="binding site" evidence="22">
    <location>
        <position position="318"/>
    </location>
    <ligand>
        <name>Zn(2+)</name>
        <dbReference type="ChEBI" id="CHEBI:29105"/>
    </ligand>
</feature>
<sequence>MTLPLSPVFDDLRAAARQRILILDGAMGTQIQQLGFAEDDFVGHGSGCSCAHHSHDPQQGNNDLLNLTQPEAIEEIHYRYAKAGADIVETNTFSSTTIAQADYGMEEAVYDLNYQGAKLARAALDRATAEDGRPRWVAGALGPTNRTASISPDVNNPGYRAVTFDQLREAYAQQVRGLIDGGADLILIETIFDTLNAKAAVFACEEVFAENNLRLPVMISGTITDLSGRTLSGQTPSAFWHSMRHATPVTIGLNCALGAEAMRPHLAELSSVADTLICAYPNAGLPNEMGQYDETAQQMAAQVAGFAREGLVNIVGGCCGSTPEHIAAIARAVADLPPRAIPEIEPRLRLSGLEPFVKTEDIPFVNVGERTNVTGSAKFRKLITNGDYAAALDVARDQVENGAQIIDVNMDEGLIDSKQAMVDYLNLIAAEPDIARVPVMIDSSKWEVIEAGLKCVQGKAVVNSISLKEGEEAFLHQADLCRRYGAAVVVMAFDETGQADTENRKVEICARAYDLLVNRVGFPPEDIIFDPNIFAVATGIEEHDNYGVDFIGATRRIMQSLPHVHISGGVSNLSFSFRGNEPVREAMHAVFLYHAIQAGMDMGIVNAGQLAVYDQIDAALREACEDVVLNRKPANGRSATENMLDIAERFRGEGGAKAREKDLSWREWPVNQRLAHALVNGITEYIDEDTEEARLSVERPLHVIEGPLMDGMNVVGDLFGSGKMFLPQVVKSARVMKQAVAHLLPFMEAEKAEKGGSTSAGKVLMATVKGDVHDIGKNIVGVVLACNNYEIIDLGVMVPATKILEVAKAENVDVIGLSGLITPSLDEMVHVASEMEREGFEIPLLIGGATTSRVHTAVKINPRYAKGQTVYVTDASRAVGVVGNLLSGQKAAYVENIRAEYLDVANKHARAEADKKRLPLAQARDNAIQIDWSGFEAKTPQFLGARVIDDFDLAEIARYIDWTPFFQTWELKGVYPRILEDEKQGEVARQLFADAQAMLARIIAEKWFTPRAVIGFWPANRIGDDIQLWRDERRADPLATLHTLRQQVTKRDGRPNAAMADFVAPAGHRDYVGGFVVTAGGEEQALAERFKAAHDDFSAILVQALADRFAEALTEMLHERVRRDYWGYADESFSPEELIGEPYQGIRPAPGYPAQPDHTEKQTLFDLLDATAATGVELTESMAMWPGASVSGLYLGHPEAYYFGVAKVEHDQVLDYAARKNIPVAEAERWLAPVLNYIPQSAVAAE</sequence>
<dbReference type="Gene3D" id="3.10.196.10">
    <property type="entry name" value="Vitamin B12-dependent methionine synthase, activation domain"/>
    <property type="match status" value="1"/>
</dbReference>
<comment type="function">
    <text evidence="18 21">Catalyzes the transfer of a methyl group from methyl-cobalamin to homocysteine, yielding enzyme-bound cob(I)alamin and methionine. Subsequently, remethylates the cofactor using methyltetrahydrofolate.</text>
</comment>
<proteinExistence type="inferred from homology"/>
<dbReference type="RefSeq" id="WP_377744880.1">
    <property type="nucleotide sequence ID" value="NZ_JBHRXJ010000009.1"/>
</dbReference>
<evidence type="ECO:0000256" key="22">
    <source>
        <dbReference type="PROSITE-ProRule" id="PRU00333"/>
    </source>
</evidence>
<dbReference type="EC" id="2.1.1.13" evidence="6 20"/>
<dbReference type="CDD" id="cd00740">
    <property type="entry name" value="MeTr"/>
    <property type="match status" value="1"/>
</dbReference>
<dbReference type="InterPro" id="IPR011822">
    <property type="entry name" value="MetH"/>
</dbReference>
<evidence type="ECO:0000256" key="5">
    <source>
        <dbReference type="ARBA" id="ARBA00010398"/>
    </source>
</evidence>
<comment type="cofactor">
    <cofactor evidence="3 21">
        <name>methylcob(III)alamin</name>
        <dbReference type="ChEBI" id="CHEBI:28115"/>
    </cofactor>
</comment>
<feature type="domain" description="Pterin-binding" evidence="24">
    <location>
        <begin position="364"/>
        <end position="625"/>
    </location>
</feature>
<accession>A0ABV7R5E4</accession>
<evidence type="ECO:0000256" key="11">
    <source>
        <dbReference type="ARBA" id="ARBA00022679"/>
    </source>
</evidence>
<keyword evidence="9 21" id="KW-0028">Amino-acid biosynthesis</keyword>
<evidence type="ECO:0000256" key="1">
    <source>
        <dbReference type="ARBA" id="ARBA00001700"/>
    </source>
</evidence>
<dbReference type="GO" id="GO:0032259">
    <property type="term" value="P:methylation"/>
    <property type="evidence" value="ECO:0007669"/>
    <property type="project" value="UniProtKB-KW"/>
</dbReference>
<dbReference type="Pfam" id="PF02310">
    <property type="entry name" value="B12-binding"/>
    <property type="match status" value="1"/>
</dbReference>
<name>A0ABV7R5E4_9RHOB</name>
<dbReference type="Gene3D" id="3.20.20.330">
    <property type="entry name" value="Homocysteine-binding-like domain"/>
    <property type="match status" value="1"/>
</dbReference>
<keyword evidence="29" id="KW-1185">Reference proteome</keyword>
<dbReference type="InterPro" id="IPR033706">
    <property type="entry name" value="Met_synthase_B12-bd"/>
</dbReference>
<dbReference type="Gene3D" id="1.10.288.10">
    <property type="entry name" value="Cobalamin-dependent Methionine Synthase, domain 2"/>
    <property type="match status" value="1"/>
</dbReference>
<evidence type="ECO:0000259" key="26">
    <source>
        <dbReference type="PROSITE" id="PS51332"/>
    </source>
</evidence>
<dbReference type="NCBIfam" id="NF007024">
    <property type="entry name" value="PRK09490.1"/>
    <property type="match status" value="1"/>
</dbReference>
<dbReference type="Gene3D" id="1.10.1240.10">
    <property type="entry name" value="Methionine synthase domain"/>
    <property type="match status" value="1"/>
</dbReference>
<dbReference type="Gene3D" id="3.20.20.20">
    <property type="entry name" value="Dihydropteroate synthase-like"/>
    <property type="match status" value="1"/>
</dbReference>
<dbReference type="PIRSF" id="PIRSF000381">
    <property type="entry name" value="MetH"/>
    <property type="match status" value="1"/>
</dbReference>
<dbReference type="InterPro" id="IPR003759">
    <property type="entry name" value="Cbl-bd_cap"/>
</dbReference>
<feature type="binding site" evidence="22">
    <location>
        <position position="319"/>
    </location>
    <ligand>
        <name>Zn(2+)</name>
        <dbReference type="ChEBI" id="CHEBI:29105"/>
    </ligand>
</feature>
<comment type="cofactor">
    <cofactor evidence="2 21 22">
        <name>Zn(2+)</name>
        <dbReference type="ChEBI" id="CHEBI:29105"/>
    </cofactor>
</comment>
<dbReference type="InterPro" id="IPR036589">
    <property type="entry name" value="HCY_dom_sf"/>
</dbReference>
<dbReference type="InterPro" id="IPR036594">
    <property type="entry name" value="Meth_synthase_dom"/>
</dbReference>
<evidence type="ECO:0000256" key="8">
    <source>
        <dbReference type="ARBA" id="ARBA00022603"/>
    </source>
</evidence>
<feature type="domain" description="B12-binding" evidence="26">
    <location>
        <begin position="760"/>
        <end position="896"/>
    </location>
</feature>
<keyword evidence="13 21" id="KW-0479">Metal-binding</keyword>
<feature type="domain" description="B12-binding N-terminal" evidence="27">
    <location>
        <begin position="661"/>
        <end position="755"/>
    </location>
</feature>
<dbReference type="PROSITE" id="PS51337">
    <property type="entry name" value="B12_BINDING_NTER"/>
    <property type="match status" value="1"/>
</dbReference>
<dbReference type="Pfam" id="PF02607">
    <property type="entry name" value="B12-binding_2"/>
    <property type="match status" value="1"/>
</dbReference>
<comment type="catalytic activity">
    <reaction evidence="1 21">
        <text>(6S)-5-methyl-5,6,7,8-tetrahydrofolate + L-homocysteine = (6S)-5,6,7,8-tetrahydrofolate + L-methionine</text>
        <dbReference type="Rhea" id="RHEA:11172"/>
        <dbReference type="ChEBI" id="CHEBI:18608"/>
        <dbReference type="ChEBI" id="CHEBI:57453"/>
        <dbReference type="ChEBI" id="CHEBI:57844"/>
        <dbReference type="ChEBI" id="CHEBI:58199"/>
        <dbReference type="EC" id="2.1.1.13"/>
    </reaction>
</comment>
<dbReference type="InterPro" id="IPR006158">
    <property type="entry name" value="Cobalamin-bd"/>
</dbReference>
<dbReference type="InterPro" id="IPR000489">
    <property type="entry name" value="Pterin-binding_dom"/>
</dbReference>
<comment type="pathway">
    <text evidence="4 21">Amino-acid biosynthesis; L-methionine biosynthesis via de novo pathway; L-methionine from L-homocysteine (MetH route): step 1/1.</text>
</comment>
<protein>
    <recommendedName>
        <fullName evidence="7 20">Methionine synthase</fullName>
        <ecNumber evidence="6 20">2.1.1.13</ecNumber>
    </recommendedName>
    <alternativeName>
        <fullName evidence="19 21">5-methyltetrahydrofolate--homocysteine methyltransferase</fullName>
    </alternativeName>
</protein>
<dbReference type="PANTHER" id="PTHR45833">
    <property type="entry name" value="METHIONINE SYNTHASE"/>
    <property type="match status" value="1"/>
</dbReference>
<dbReference type="CDD" id="cd02069">
    <property type="entry name" value="methionine_synthase_B12_BD"/>
    <property type="match status" value="1"/>
</dbReference>
<evidence type="ECO:0000256" key="3">
    <source>
        <dbReference type="ARBA" id="ARBA00001956"/>
    </source>
</evidence>
<dbReference type="Proteomes" id="UP001595721">
    <property type="component" value="Unassembled WGS sequence"/>
</dbReference>
<evidence type="ECO:0000256" key="2">
    <source>
        <dbReference type="ARBA" id="ARBA00001947"/>
    </source>
</evidence>
<dbReference type="Pfam" id="PF02965">
    <property type="entry name" value="Met_synt_B12"/>
    <property type="match status" value="1"/>
</dbReference>
<keyword evidence="15 21" id="KW-0862">Zinc</keyword>
<dbReference type="Pfam" id="PF00809">
    <property type="entry name" value="Pterin_bind"/>
    <property type="match status" value="1"/>
</dbReference>
<dbReference type="PROSITE" id="PS50972">
    <property type="entry name" value="PTERIN_BINDING"/>
    <property type="match status" value="1"/>
</dbReference>
<keyword evidence="14" id="KW-0677">Repeat</keyword>
<comment type="caution">
    <text evidence="28">The sequence shown here is derived from an EMBL/GenBank/DDBJ whole genome shotgun (WGS) entry which is preliminary data.</text>
</comment>
<evidence type="ECO:0000256" key="4">
    <source>
        <dbReference type="ARBA" id="ARBA00005178"/>
    </source>
</evidence>
<dbReference type="PROSITE" id="PS50974">
    <property type="entry name" value="ADOMET_ACTIVATION"/>
    <property type="match status" value="1"/>
</dbReference>
<dbReference type="SMART" id="SM01018">
    <property type="entry name" value="B12-binding_2"/>
    <property type="match status" value="1"/>
</dbReference>
<dbReference type="InterPro" id="IPR036724">
    <property type="entry name" value="Cobalamin-bd_sf"/>
</dbReference>
<evidence type="ECO:0000256" key="19">
    <source>
        <dbReference type="ARBA" id="ARBA00031040"/>
    </source>
</evidence>
<evidence type="ECO:0000256" key="14">
    <source>
        <dbReference type="ARBA" id="ARBA00022737"/>
    </source>
</evidence>
<dbReference type="GO" id="GO:0008705">
    <property type="term" value="F:methionine synthase activity"/>
    <property type="evidence" value="ECO:0007669"/>
    <property type="project" value="UniProtKB-EC"/>
</dbReference>
<evidence type="ECO:0000256" key="16">
    <source>
        <dbReference type="ARBA" id="ARBA00023167"/>
    </source>
</evidence>
<evidence type="ECO:0000256" key="7">
    <source>
        <dbReference type="ARBA" id="ARBA00013998"/>
    </source>
</evidence>
<feature type="domain" description="AdoMet activation" evidence="25">
    <location>
        <begin position="911"/>
        <end position="1240"/>
    </location>
</feature>
<evidence type="ECO:0000259" key="27">
    <source>
        <dbReference type="PROSITE" id="PS51337"/>
    </source>
</evidence>
<evidence type="ECO:0000256" key="15">
    <source>
        <dbReference type="ARBA" id="ARBA00022833"/>
    </source>
</evidence>
<keyword evidence="10 21" id="KW-0846">Cobalamin</keyword>
<evidence type="ECO:0000256" key="9">
    <source>
        <dbReference type="ARBA" id="ARBA00022605"/>
    </source>
</evidence>
<dbReference type="Pfam" id="PF02574">
    <property type="entry name" value="S-methyl_trans"/>
    <property type="match status" value="1"/>
</dbReference>